<gene>
    <name evidence="1" type="ORF">TTEB3V08_LOCUS5192</name>
</gene>
<name>A0A7R9IF16_9NEOP</name>
<protein>
    <submittedName>
        <fullName evidence="1">Uncharacterized protein</fullName>
    </submittedName>
</protein>
<reference evidence="1" key="1">
    <citation type="submission" date="2020-11" db="EMBL/GenBank/DDBJ databases">
        <authorList>
            <person name="Tran Van P."/>
        </authorList>
    </citation>
    <scope>NUCLEOTIDE SEQUENCE</scope>
</reference>
<sequence>MCGKKKSPFVSDYNHMFSSFFRYIFKTIDNQPCDLMFKISTTIQIKSAPRFSIGNSNRNNGLDT</sequence>
<dbReference type="EMBL" id="OE001594">
    <property type="protein sequence ID" value="CAD7457186.1"/>
    <property type="molecule type" value="Genomic_DNA"/>
</dbReference>
<proteinExistence type="predicted"/>
<dbReference type="AlphaFoldDB" id="A0A7R9IF16"/>
<organism evidence="1">
    <name type="scientific">Timema tahoe</name>
    <dbReference type="NCBI Taxonomy" id="61484"/>
    <lineage>
        <taxon>Eukaryota</taxon>
        <taxon>Metazoa</taxon>
        <taxon>Ecdysozoa</taxon>
        <taxon>Arthropoda</taxon>
        <taxon>Hexapoda</taxon>
        <taxon>Insecta</taxon>
        <taxon>Pterygota</taxon>
        <taxon>Neoptera</taxon>
        <taxon>Polyneoptera</taxon>
        <taxon>Phasmatodea</taxon>
        <taxon>Timematodea</taxon>
        <taxon>Timematoidea</taxon>
        <taxon>Timematidae</taxon>
        <taxon>Timema</taxon>
    </lineage>
</organism>
<evidence type="ECO:0000313" key="1">
    <source>
        <dbReference type="EMBL" id="CAD7457186.1"/>
    </source>
</evidence>
<accession>A0A7R9IF16</accession>